<dbReference type="Pfam" id="PF07993">
    <property type="entry name" value="NAD_binding_4"/>
    <property type="match status" value="1"/>
</dbReference>
<evidence type="ECO:0000256" key="2">
    <source>
        <dbReference type="ARBA" id="ARBA00022516"/>
    </source>
</evidence>
<dbReference type="InterPro" id="IPR033640">
    <property type="entry name" value="FAR_C"/>
</dbReference>
<evidence type="ECO:0000259" key="6">
    <source>
        <dbReference type="Pfam" id="PF07993"/>
    </source>
</evidence>
<dbReference type="GO" id="GO:0035336">
    <property type="term" value="P:long-chain fatty-acyl-CoA metabolic process"/>
    <property type="evidence" value="ECO:0007669"/>
    <property type="project" value="TreeGrafter"/>
</dbReference>
<dbReference type="Pfam" id="PF03015">
    <property type="entry name" value="Sterile"/>
    <property type="match status" value="1"/>
</dbReference>
<dbReference type="EMBL" id="JACMSC010000013">
    <property type="protein sequence ID" value="KAG6494489.1"/>
    <property type="molecule type" value="Genomic_DNA"/>
</dbReference>
<sequence>MLLHVSTAYVVGEQSGLILEKRFGMGETLRGDSDHYLDIEAEIELAETRKMELQADPNVTEAAQRQAMKELGLKRAKLFGWPNTYVFTKAMGEMVLGHLRPAELPLVILRPTIILSTLREPLPGWIEGTRTVDSLIIGYAKGKLSCLFGDLDLISDVVSGGSSLSFVMFIFGIGISSNRLSADVQIPGDMVVNAMAAAMAAHAGEGGEFIYHVGSSVRNPVAFSLIEQCGFRYFLENPRVTKSGKMRKTKRMPVFKNMFFFRAFMALRFKLPLELMHLVSLLSGGTIFASEYKKLNRIYKFGMHLVDLYQPYVFFKGRFDDKNLEGLRRSMAPRVDGEVNMFDFDPKHVDWELYFSTIHIPGVMKYSCK</sequence>
<accession>A0A8J5FUE7</accession>
<comment type="similarity">
    <text evidence="1 4">Belongs to the fatty acyl-CoA reductase family.</text>
</comment>
<keyword evidence="4" id="KW-0560">Oxidoreductase</keyword>
<comment type="function">
    <text evidence="4">Catalyzes the reduction of fatty acyl-CoA to fatty alcohols.</text>
</comment>
<dbReference type="PANTHER" id="PTHR11011:SF99">
    <property type="entry name" value="FATTY ACYL-COA REDUCTASE 3"/>
    <property type="match status" value="1"/>
</dbReference>
<protein>
    <recommendedName>
        <fullName evidence="4">Fatty acyl-CoA reductase</fullName>
        <ecNumber evidence="4">1.2.1.84</ecNumber>
    </recommendedName>
</protein>
<evidence type="ECO:0000256" key="4">
    <source>
        <dbReference type="RuleBase" id="RU363097"/>
    </source>
</evidence>
<dbReference type="InterPro" id="IPR013120">
    <property type="entry name" value="FAR_NAD-bd"/>
</dbReference>
<dbReference type="SUPFAM" id="SSF51735">
    <property type="entry name" value="NAD(P)-binding Rossmann-fold domains"/>
    <property type="match status" value="1"/>
</dbReference>
<dbReference type="Gene3D" id="3.40.50.720">
    <property type="entry name" value="NAD(P)-binding Rossmann-like Domain"/>
    <property type="match status" value="1"/>
</dbReference>
<evidence type="ECO:0000256" key="1">
    <source>
        <dbReference type="ARBA" id="ARBA00005928"/>
    </source>
</evidence>
<dbReference type="PANTHER" id="PTHR11011">
    <property type="entry name" value="MALE STERILITY PROTEIN 2-RELATED"/>
    <property type="match status" value="1"/>
</dbReference>
<feature type="domain" description="Thioester reductase (TE)" evidence="6">
    <location>
        <begin position="2"/>
        <end position="158"/>
    </location>
</feature>
<comment type="catalytic activity">
    <reaction evidence="4">
        <text>a long-chain fatty acyl-CoA + 2 NADPH + 2 H(+) = a long-chain primary fatty alcohol + 2 NADP(+) + CoA</text>
        <dbReference type="Rhea" id="RHEA:52716"/>
        <dbReference type="ChEBI" id="CHEBI:15378"/>
        <dbReference type="ChEBI" id="CHEBI:57287"/>
        <dbReference type="ChEBI" id="CHEBI:57783"/>
        <dbReference type="ChEBI" id="CHEBI:58349"/>
        <dbReference type="ChEBI" id="CHEBI:77396"/>
        <dbReference type="ChEBI" id="CHEBI:83139"/>
        <dbReference type="EC" id="1.2.1.84"/>
    </reaction>
</comment>
<keyword evidence="4" id="KW-0521">NADP</keyword>
<dbReference type="GO" id="GO:0080019">
    <property type="term" value="F:alcohol-forming very long-chain fatty acyl-CoA reductase activity"/>
    <property type="evidence" value="ECO:0007669"/>
    <property type="project" value="InterPro"/>
</dbReference>
<dbReference type="CDD" id="cd09071">
    <property type="entry name" value="FAR_C"/>
    <property type="match status" value="1"/>
</dbReference>
<evidence type="ECO:0000259" key="5">
    <source>
        <dbReference type="Pfam" id="PF03015"/>
    </source>
</evidence>
<dbReference type="InterPro" id="IPR036291">
    <property type="entry name" value="NAD(P)-bd_dom_sf"/>
</dbReference>
<keyword evidence="3 4" id="KW-0443">Lipid metabolism</keyword>
<keyword evidence="8" id="KW-1185">Reference proteome</keyword>
<evidence type="ECO:0000313" key="8">
    <source>
        <dbReference type="Proteomes" id="UP000734854"/>
    </source>
</evidence>
<organism evidence="7 8">
    <name type="scientific">Zingiber officinale</name>
    <name type="common">Ginger</name>
    <name type="synonym">Amomum zingiber</name>
    <dbReference type="NCBI Taxonomy" id="94328"/>
    <lineage>
        <taxon>Eukaryota</taxon>
        <taxon>Viridiplantae</taxon>
        <taxon>Streptophyta</taxon>
        <taxon>Embryophyta</taxon>
        <taxon>Tracheophyta</taxon>
        <taxon>Spermatophyta</taxon>
        <taxon>Magnoliopsida</taxon>
        <taxon>Liliopsida</taxon>
        <taxon>Zingiberales</taxon>
        <taxon>Zingiberaceae</taxon>
        <taxon>Zingiber</taxon>
    </lineage>
</organism>
<dbReference type="AlphaFoldDB" id="A0A8J5FUE7"/>
<dbReference type="InterPro" id="IPR026055">
    <property type="entry name" value="FAR"/>
</dbReference>
<dbReference type="EC" id="1.2.1.84" evidence="4"/>
<dbReference type="GO" id="GO:0010345">
    <property type="term" value="P:suberin biosynthetic process"/>
    <property type="evidence" value="ECO:0007669"/>
    <property type="project" value="TreeGrafter"/>
</dbReference>
<gene>
    <name evidence="7" type="ORF">ZIOFF_049521</name>
</gene>
<feature type="domain" description="Fatty acyl-CoA reductase C-terminal" evidence="5">
    <location>
        <begin position="270"/>
        <end position="369"/>
    </location>
</feature>
<name>A0A8J5FUE7_ZINOF</name>
<proteinExistence type="inferred from homology"/>
<dbReference type="GO" id="GO:0102965">
    <property type="term" value="F:alcohol-forming long-chain fatty acyl-CoA reductase activity"/>
    <property type="evidence" value="ECO:0007669"/>
    <property type="project" value="UniProtKB-EC"/>
</dbReference>
<comment type="caution">
    <text evidence="7">The sequence shown here is derived from an EMBL/GenBank/DDBJ whole genome shotgun (WGS) entry which is preliminary data.</text>
</comment>
<evidence type="ECO:0000256" key="3">
    <source>
        <dbReference type="ARBA" id="ARBA00023098"/>
    </source>
</evidence>
<reference evidence="7 8" key="1">
    <citation type="submission" date="2020-08" db="EMBL/GenBank/DDBJ databases">
        <title>Plant Genome Project.</title>
        <authorList>
            <person name="Zhang R.-G."/>
        </authorList>
    </citation>
    <scope>NUCLEOTIDE SEQUENCE [LARGE SCALE GENOMIC DNA]</scope>
    <source>
        <tissue evidence="7">Rhizome</tissue>
    </source>
</reference>
<dbReference type="Proteomes" id="UP000734854">
    <property type="component" value="Unassembled WGS sequence"/>
</dbReference>
<evidence type="ECO:0000313" key="7">
    <source>
        <dbReference type="EMBL" id="KAG6494489.1"/>
    </source>
</evidence>
<keyword evidence="2 4" id="KW-0444">Lipid biosynthesis</keyword>